<accession>A0A6F8XBB5</accession>
<organism evidence="2 3">
    <name type="scientific">Vreelandella aquamarina</name>
    <dbReference type="NCBI Taxonomy" id="77097"/>
    <lineage>
        <taxon>Bacteria</taxon>
        <taxon>Pseudomonadati</taxon>
        <taxon>Pseudomonadota</taxon>
        <taxon>Gammaproteobacteria</taxon>
        <taxon>Oceanospirillales</taxon>
        <taxon>Halomonadaceae</taxon>
        <taxon>Vreelandella</taxon>
    </lineage>
</organism>
<protein>
    <submittedName>
        <fullName evidence="2">Uncharacterized protein</fullName>
    </submittedName>
</protein>
<dbReference type="AlphaFoldDB" id="A0A6F8XBB5"/>
<reference evidence="2 3" key="1">
    <citation type="submission" date="2020-03" db="EMBL/GenBank/DDBJ databases">
        <title>Complete Genome Sequence of Halomonas meridiana strain Eplume2, isolated from hydrothermal-plume in the north east Pacific Ocean.</title>
        <authorList>
            <person name="Kurihara Y."/>
            <person name="Kawai S."/>
            <person name="Sakai A."/>
            <person name="Galipon J."/>
            <person name="Arakawa K."/>
        </authorList>
    </citation>
    <scope>NUCLEOTIDE SEQUENCE [LARGE SCALE GENOMIC DNA]</scope>
    <source>
        <strain evidence="2 3">Eplume2</strain>
    </source>
</reference>
<keyword evidence="3" id="KW-1185">Reference proteome</keyword>
<name>A0A6F8XBB5_9GAMM</name>
<keyword evidence="1" id="KW-0732">Signal</keyword>
<sequence>MRINFALAGFLLSVTALASEGGSEKSWAYAELIHALDGGGIAYLEKLETPSTKCGFGPGEEGAGCVRRTLESNQACKKELVFALKQGCAMVGSSQCISPPQAADAKILYAGPKIQLTFAEGGKSMAIASLVCGGD</sequence>
<dbReference type="RefSeq" id="WP_172514904.1">
    <property type="nucleotide sequence ID" value="NZ_AP022869.1"/>
</dbReference>
<dbReference type="EMBL" id="AP022869">
    <property type="protein sequence ID" value="BCB71492.1"/>
    <property type="molecule type" value="Genomic_DNA"/>
</dbReference>
<feature type="signal peptide" evidence="1">
    <location>
        <begin position="1"/>
        <end position="18"/>
    </location>
</feature>
<evidence type="ECO:0000256" key="1">
    <source>
        <dbReference type="SAM" id="SignalP"/>
    </source>
</evidence>
<evidence type="ECO:0000313" key="3">
    <source>
        <dbReference type="Proteomes" id="UP000501053"/>
    </source>
</evidence>
<proteinExistence type="predicted"/>
<dbReference type="Proteomes" id="UP000501053">
    <property type="component" value="Chromosome"/>
</dbReference>
<evidence type="ECO:0000313" key="2">
    <source>
        <dbReference type="EMBL" id="BCB71492.1"/>
    </source>
</evidence>
<feature type="chain" id="PRO_5026148146" evidence="1">
    <location>
        <begin position="19"/>
        <end position="135"/>
    </location>
</feature>
<gene>
    <name evidence="2" type="ORF">HMEPL2_18430</name>
</gene>